<organism evidence="2 3">
    <name type="scientific">Streptomyces aidingensis</name>
    <dbReference type="NCBI Taxonomy" id="910347"/>
    <lineage>
        <taxon>Bacteria</taxon>
        <taxon>Bacillati</taxon>
        <taxon>Actinomycetota</taxon>
        <taxon>Actinomycetes</taxon>
        <taxon>Kitasatosporales</taxon>
        <taxon>Streptomycetaceae</taxon>
        <taxon>Streptomyces</taxon>
    </lineage>
</organism>
<evidence type="ECO:0000313" key="3">
    <source>
        <dbReference type="Proteomes" id="UP000199207"/>
    </source>
</evidence>
<dbReference type="Pfam" id="PF05016">
    <property type="entry name" value="ParE_toxin"/>
    <property type="match status" value="1"/>
</dbReference>
<reference evidence="2 3" key="1">
    <citation type="submission" date="2016-10" db="EMBL/GenBank/DDBJ databases">
        <authorList>
            <person name="de Groot N.N."/>
        </authorList>
    </citation>
    <scope>NUCLEOTIDE SEQUENCE [LARGE SCALE GENOMIC DNA]</scope>
    <source>
        <strain evidence="2 3">CGMCC 4.5739</strain>
    </source>
</reference>
<dbReference type="STRING" id="910347.SAMN05421773_108204"/>
<dbReference type="AlphaFoldDB" id="A0A1I1P2J3"/>
<dbReference type="OrthoDB" id="9812706at2"/>
<dbReference type="InterPro" id="IPR007712">
    <property type="entry name" value="RelE/ParE_toxin"/>
</dbReference>
<name>A0A1I1P2J3_9ACTN</name>
<accession>A0A1I1P2J3</accession>
<dbReference type="InterPro" id="IPR035093">
    <property type="entry name" value="RelE/ParE_toxin_dom_sf"/>
</dbReference>
<evidence type="ECO:0000256" key="1">
    <source>
        <dbReference type="ARBA" id="ARBA00022649"/>
    </source>
</evidence>
<proteinExistence type="predicted"/>
<keyword evidence="2" id="KW-0540">Nuclease</keyword>
<dbReference type="Gene3D" id="3.30.2310.20">
    <property type="entry name" value="RelE-like"/>
    <property type="match status" value="1"/>
</dbReference>
<dbReference type="RefSeq" id="WP_093839572.1">
    <property type="nucleotide sequence ID" value="NZ_FOLM01000008.1"/>
</dbReference>
<keyword evidence="3" id="KW-1185">Reference proteome</keyword>
<keyword evidence="2" id="KW-0255">Endonuclease</keyword>
<keyword evidence="1" id="KW-1277">Toxin-antitoxin system</keyword>
<gene>
    <name evidence="2" type="ORF">SAMN05421773_108204</name>
</gene>
<sequence>MSQVIWERAAKNALTRYTKDDPAGVDQVLDSVNLLPRDPRPSGALDCGGGKYRIHVGRYRVWYTIRQNKPVVIAIDLVGRVR</sequence>
<dbReference type="EMBL" id="FOLM01000008">
    <property type="protein sequence ID" value="SFD01938.1"/>
    <property type="molecule type" value="Genomic_DNA"/>
</dbReference>
<evidence type="ECO:0000313" key="2">
    <source>
        <dbReference type="EMBL" id="SFD01938.1"/>
    </source>
</evidence>
<dbReference type="GO" id="GO:0004519">
    <property type="term" value="F:endonuclease activity"/>
    <property type="evidence" value="ECO:0007669"/>
    <property type="project" value="UniProtKB-KW"/>
</dbReference>
<dbReference type="Proteomes" id="UP000199207">
    <property type="component" value="Unassembled WGS sequence"/>
</dbReference>
<dbReference type="SUPFAM" id="SSF143011">
    <property type="entry name" value="RelE-like"/>
    <property type="match status" value="1"/>
</dbReference>
<keyword evidence="2" id="KW-0378">Hydrolase</keyword>
<protein>
    <submittedName>
        <fullName evidence="2">mRNA-degrading endonuclease RelE, toxin component of the RelBE toxin-antitoxin system</fullName>
    </submittedName>
</protein>